<protein>
    <submittedName>
        <fullName evidence="2">Uncharacterized protein</fullName>
    </submittedName>
</protein>
<accession>A0ABQ0HLZ0</accession>
<comment type="caution">
    <text evidence="2">The sequence shown here is derived from an EMBL/GenBank/DDBJ whole genome shotgun (WGS) entry which is preliminary data.</text>
</comment>
<reference evidence="2 3" key="1">
    <citation type="submission" date="2012-08" db="EMBL/GenBank/DDBJ databases">
        <title>Whole genome shotgun sequence of Gordonia rubripertincta NBRC 101908.</title>
        <authorList>
            <person name="Takarada H."/>
            <person name="Hosoyama A."/>
            <person name="Tsuchikane K."/>
            <person name="Katsumata H."/>
            <person name="Baba S."/>
            <person name="Ohji S."/>
            <person name="Yamazaki S."/>
            <person name="Fujita N."/>
        </authorList>
    </citation>
    <scope>NUCLEOTIDE SEQUENCE [LARGE SCALE GENOMIC DNA]</scope>
    <source>
        <strain evidence="2 3">NBRC 101908</strain>
    </source>
</reference>
<evidence type="ECO:0000313" key="2">
    <source>
        <dbReference type="EMBL" id="GAB83296.1"/>
    </source>
</evidence>
<keyword evidence="3" id="KW-1185">Reference proteome</keyword>
<name>A0ABQ0HLZ0_GORRU</name>
<feature type="compositionally biased region" description="Polar residues" evidence="1">
    <location>
        <begin position="90"/>
        <end position="99"/>
    </location>
</feature>
<proteinExistence type="predicted"/>
<feature type="region of interest" description="Disordered" evidence="1">
    <location>
        <begin position="52"/>
        <end position="121"/>
    </location>
</feature>
<sequence length="121" mass="12646">MVRYFGTAVSTLDKFTPLVMSSAEGVASSGQSSGLHRVGSALLGVDDGILDRDGELGVGDPDEEVDADDEGAGLDESSEEMSEHPLVAASTATASGTPHRTSRETLRRSTRAPRRSIIGRT</sequence>
<gene>
    <name evidence="2" type="ORF">GORBP_001_00300</name>
</gene>
<dbReference type="EMBL" id="BAHB01000001">
    <property type="protein sequence ID" value="GAB83296.1"/>
    <property type="molecule type" value="Genomic_DNA"/>
</dbReference>
<evidence type="ECO:0000313" key="3">
    <source>
        <dbReference type="Proteomes" id="UP000010744"/>
    </source>
</evidence>
<organism evidence="2 3">
    <name type="scientific">Gordonia rubripertincta NBRC 101908</name>
    <dbReference type="NCBI Taxonomy" id="1077975"/>
    <lineage>
        <taxon>Bacteria</taxon>
        <taxon>Bacillati</taxon>
        <taxon>Actinomycetota</taxon>
        <taxon>Actinomycetes</taxon>
        <taxon>Mycobacteriales</taxon>
        <taxon>Gordoniaceae</taxon>
        <taxon>Gordonia</taxon>
    </lineage>
</organism>
<evidence type="ECO:0000256" key="1">
    <source>
        <dbReference type="SAM" id="MobiDB-lite"/>
    </source>
</evidence>
<dbReference type="Proteomes" id="UP000010744">
    <property type="component" value="Unassembled WGS sequence"/>
</dbReference>
<feature type="compositionally biased region" description="Acidic residues" evidence="1">
    <location>
        <begin position="60"/>
        <end position="80"/>
    </location>
</feature>